<keyword evidence="2" id="KW-0342">GTP-binding</keyword>
<dbReference type="InterPro" id="IPR027417">
    <property type="entry name" value="P-loop_NTPase"/>
</dbReference>
<dbReference type="GO" id="GO:0005525">
    <property type="term" value="F:GTP binding"/>
    <property type="evidence" value="ECO:0007669"/>
    <property type="project" value="UniProtKB-KW"/>
</dbReference>
<dbReference type="PROSITE" id="PS51421">
    <property type="entry name" value="RAS"/>
    <property type="match status" value="1"/>
</dbReference>
<dbReference type="InterPro" id="IPR001806">
    <property type="entry name" value="Small_GTPase"/>
</dbReference>
<dbReference type="KEGG" id="vde:111250183"/>
<dbReference type="RefSeq" id="XP_022660759.1">
    <property type="nucleotide sequence ID" value="XM_022805024.1"/>
</dbReference>
<dbReference type="SMART" id="SM00175">
    <property type="entry name" value="RAB"/>
    <property type="match status" value="1"/>
</dbReference>
<sequence length="186" mass="20966">MLRVNIGLSIFSLSVGDSYVGKTSLVSNGPFPKNYEMTLGLNISVKTVRIPDTKYKVDIFVHDCSGKKVYADLLERMWTDATLVVVAYDVTSDRSFRASKDWYTRCIKAIQEHPILGALVACKTDLADRRTVTPAQGESMARELGLRYFECSTKEGANVDAAFFYLAHEWYKQYIDKVDLFATAHL</sequence>
<dbReference type="AlphaFoldDB" id="A0A7M7K5Q0"/>
<dbReference type="InParanoid" id="A0A7M7K5Q0"/>
<evidence type="ECO:0000313" key="4">
    <source>
        <dbReference type="Proteomes" id="UP000594260"/>
    </source>
</evidence>
<keyword evidence="1" id="KW-0547">Nucleotide-binding</keyword>
<dbReference type="GeneID" id="111250183"/>
<name>A0A7M7K5Q0_VARDE</name>
<dbReference type="InterPro" id="IPR050227">
    <property type="entry name" value="Rab"/>
</dbReference>
<organism evidence="3 4">
    <name type="scientific">Varroa destructor</name>
    <name type="common">Honeybee mite</name>
    <dbReference type="NCBI Taxonomy" id="109461"/>
    <lineage>
        <taxon>Eukaryota</taxon>
        <taxon>Metazoa</taxon>
        <taxon>Ecdysozoa</taxon>
        <taxon>Arthropoda</taxon>
        <taxon>Chelicerata</taxon>
        <taxon>Arachnida</taxon>
        <taxon>Acari</taxon>
        <taxon>Parasitiformes</taxon>
        <taxon>Mesostigmata</taxon>
        <taxon>Gamasina</taxon>
        <taxon>Dermanyssoidea</taxon>
        <taxon>Varroidae</taxon>
        <taxon>Varroa</taxon>
    </lineage>
</organism>
<dbReference type="PROSITE" id="PS51419">
    <property type="entry name" value="RAB"/>
    <property type="match status" value="1"/>
</dbReference>
<dbReference type="Gene3D" id="3.40.50.300">
    <property type="entry name" value="P-loop containing nucleotide triphosphate hydrolases"/>
    <property type="match status" value="1"/>
</dbReference>
<protein>
    <submittedName>
        <fullName evidence="3">Uncharacterized protein</fullName>
    </submittedName>
</protein>
<dbReference type="SMART" id="SM00173">
    <property type="entry name" value="RAS"/>
    <property type="match status" value="1"/>
</dbReference>
<dbReference type="Proteomes" id="UP000594260">
    <property type="component" value="Unplaced"/>
</dbReference>
<evidence type="ECO:0000313" key="3">
    <source>
        <dbReference type="EnsemblMetazoa" id="XP_022660759"/>
    </source>
</evidence>
<proteinExistence type="predicted"/>
<evidence type="ECO:0000256" key="2">
    <source>
        <dbReference type="ARBA" id="ARBA00023134"/>
    </source>
</evidence>
<dbReference type="OrthoDB" id="265044at2759"/>
<dbReference type="GO" id="GO:0003924">
    <property type="term" value="F:GTPase activity"/>
    <property type="evidence" value="ECO:0007669"/>
    <property type="project" value="InterPro"/>
</dbReference>
<dbReference type="OMA" id="CFEISVK"/>
<dbReference type="SMART" id="SM00174">
    <property type="entry name" value="RHO"/>
    <property type="match status" value="1"/>
</dbReference>
<dbReference type="SUPFAM" id="SSF52540">
    <property type="entry name" value="P-loop containing nucleoside triphosphate hydrolases"/>
    <property type="match status" value="1"/>
</dbReference>
<dbReference type="EnsemblMetazoa" id="XM_022805024">
    <property type="protein sequence ID" value="XP_022660759"/>
    <property type="gene ID" value="LOC111250183"/>
</dbReference>
<reference evidence="3" key="1">
    <citation type="submission" date="2021-01" db="UniProtKB">
        <authorList>
            <consortium name="EnsemblMetazoa"/>
        </authorList>
    </citation>
    <scope>IDENTIFICATION</scope>
</reference>
<dbReference type="Pfam" id="PF00071">
    <property type="entry name" value="Ras"/>
    <property type="match status" value="1"/>
</dbReference>
<accession>A0A7M7K5Q0</accession>
<keyword evidence="4" id="KW-1185">Reference proteome</keyword>
<dbReference type="PRINTS" id="PR00449">
    <property type="entry name" value="RASTRNSFRMNG"/>
</dbReference>
<evidence type="ECO:0000256" key="1">
    <source>
        <dbReference type="ARBA" id="ARBA00022741"/>
    </source>
</evidence>
<dbReference type="PANTHER" id="PTHR47977">
    <property type="entry name" value="RAS-RELATED PROTEIN RAB"/>
    <property type="match status" value="1"/>
</dbReference>